<keyword evidence="3" id="KW-1185">Reference proteome</keyword>
<dbReference type="Proteomes" id="UP000301737">
    <property type="component" value="Unassembled WGS sequence"/>
</dbReference>
<dbReference type="EMBL" id="BIMX01000002">
    <property type="protein sequence ID" value="GCE97502.1"/>
    <property type="molecule type" value="Genomic_DNA"/>
</dbReference>
<protein>
    <submittedName>
        <fullName evidence="2">Uncharacterized protein</fullName>
    </submittedName>
</protein>
<feature type="compositionally biased region" description="Polar residues" evidence="1">
    <location>
        <begin position="72"/>
        <end position="81"/>
    </location>
</feature>
<feature type="region of interest" description="Disordered" evidence="1">
    <location>
        <begin position="1"/>
        <end position="81"/>
    </location>
</feature>
<organism evidence="2 3">
    <name type="scientific">Zygosaccharomyces mellis</name>
    <dbReference type="NCBI Taxonomy" id="42258"/>
    <lineage>
        <taxon>Eukaryota</taxon>
        <taxon>Fungi</taxon>
        <taxon>Dikarya</taxon>
        <taxon>Ascomycota</taxon>
        <taxon>Saccharomycotina</taxon>
        <taxon>Saccharomycetes</taxon>
        <taxon>Saccharomycetales</taxon>
        <taxon>Saccharomycetaceae</taxon>
        <taxon>Zygosaccharomyces</taxon>
    </lineage>
</organism>
<dbReference type="AlphaFoldDB" id="A0A4C2E505"/>
<evidence type="ECO:0000313" key="2">
    <source>
        <dbReference type="EMBL" id="GCE97502.1"/>
    </source>
</evidence>
<sequence>MELSQDYESSSEGESTISELPKPVYLRSRRRHLRVNKPDVKHSPKRQSATNFSKLPKPLVYERVETKPKPTPRNSIPCSSSNPVQEHLFEYGEPINGYKFITTPSNLQLIRTHQSTNAPAQESSYLQDYWNLVDLKLLPVDPGNQMNRDNVYFFYQKSCNLLKQDMKKIIKGERIRWHPDRMHLPEATRIFQIINDIWESLKEV</sequence>
<gene>
    <name evidence="2" type="ORF">ZYGM_002579</name>
</gene>
<evidence type="ECO:0000256" key="1">
    <source>
        <dbReference type="SAM" id="MobiDB-lite"/>
    </source>
</evidence>
<feature type="compositionally biased region" description="Low complexity" evidence="1">
    <location>
        <begin position="8"/>
        <end position="19"/>
    </location>
</feature>
<name>A0A4C2E505_9SACH</name>
<reference evidence="2 3" key="1">
    <citation type="submission" date="2019-01" db="EMBL/GenBank/DDBJ databases">
        <title>Draft Genome Sequencing of Zygosaccharomyces mellis Ca-7.</title>
        <authorList>
            <person name="Shiwa Y."/>
            <person name="Kanesaki Y."/>
            <person name="Ishige T."/>
            <person name="Mura K."/>
            <person name="Hori T."/>
            <person name="Tamura T."/>
        </authorList>
    </citation>
    <scope>NUCLEOTIDE SEQUENCE [LARGE SCALE GENOMIC DNA]</scope>
    <source>
        <strain evidence="2 3">Ca-7</strain>
    </source>
</reference>
<comment type="caution">
    <text evidence="2">The sequence shown here is derived from an EMBL/GenBank/DDBJ whole genome shotgun (WGS) entry which is preliminary data.</text>
</comment>
<evidence type="ECO:0000313" key="3">
    <source>
        <dbReference type="Proteomes" id="UP000301737"/>
    </source>
</evidence>
<accession>A0A4C2E505</accession>
<dbReference type="OrthoDB" id="412109at2759"/>
<proteinExistence type="predicted"/>